<dbReference type="Proteomes" id="UP000318483">
    <property type="component" value="Chromosome"/>
</dbReference>
<keyword evidence="2 5" id="KW-0812">Transmembrane</keyword>
<proteinExistence type="predicted"/>
<dbReference type="EMBL" id="CP042261">
    <property type="protein sequence ID" value="QDY68779.1"/>
    <property type="molecule type" value="Genomic_DNA"/>
</dbReference>
<name>A0A5B8I5V7_9RHOB</name>
<dbReference type="PANTHER" id="PTHR36926:SF1">
    <property type="entry name" value="COLICIN V PRODUCTION PROTEIN"/>
    <property type="match status" value="1"/>
</dbReference>
<gene>
    <name evidence="6" type="ORF">FPZ52_03475</name>
</gene>
<evidence type="ECO:0000256" key="4">
    <source>
        <dbReference type="ARBA" id="ARBA00023136"/>
    </source>
</evidence>
<keyword evidence="3 5" id="KW-1133">Transmembrane helix</keyword>
<evidence type="ECO:0000256" key="3">
    <source>
        <dbReference type="ARBA" id="ARBA00022989"/>
    </source>
</evidence>
<organism evidence="6 7">
    <name type="scientific">Qingshengfaniella alkalisoli</name>
    <dbReference type="NCBI Taxonomy" id="2599296"/>
    <lineage>
        <taxon>Bacteria</taxon>
        <taxon>Pseudomonadati</taxon>
        <taxon>Pseudomonadota</taxon>
        <taxon>Alphaproteobacteria</taxon>
        <taxon>Rhodobacterales</taxon>
        <taxon>Paracoccaceae</taxon>
        <taxon>Qingshengfaniella</taxon>
    </lineage>
</organism>
<feature type="transmembrane region" description="Helical" evidence="5">
    <location>
        <begin position="111"/>
        <end position="131"/>
    </location>
</feature>
<evidence type="ECO:0000313" key="6">
    <source>
        <dbReference type="EMBL" id="QDY68779.1"/>
    </source>
</evidence>
<evidence type="ECO:0000256" key="1">
    <source>
        <dbReference type="ARBA" id="ARBA00004141"/>
    </source>
</evidence>
<protein>
    <submittedName>
        <fullName evidence="6">CvpA family protein</fullName>
    </submittedName>
</protein>
<dbReference type="OrthoDB" id="9806894at2"/>
<feature type="transmembrane region" description="Helical" evidence="5">
    <location>
        <begin position="31"/>
        <end position="51"/>
    </location>
</feature>
<evidence type="ECO:0000313" key="7">
    <source>
        <dbReference type="Proteomes" id="UP000318483"/>
    </source>
</evidence>
<dbReference type="AlphaFoldDB" id="A0A5B8I5V7"/>
<evidence type="ECO:0000256" key="2">
    <source>
        <dbReference type="ARBA" id="ARBA00022692"/>
    </source>
</evidence>
<accession>A0A5B8I5V7</accession>
<dbReference type="InterPro" id="IPR052719">
    <property type="entry name" value="CvpA-like"/>
</dbReference>
<dbReference type="GO" id="GO:0009403">
    <property type="term" value="P:toxin biosynthetic process"/>
    <property type="evidence" value="ECO:0007669"/>
    <property type="project" value="InterPro"/>
</dbReference>
<feature type="transmembrane region" description="Helical" evidence="5">
    <location>
        <begin position="6"/>
        <end position="24"/>
    </location>
</feature>
<keyword evidence="7" id="KW-1185">Reference proteome</keyword>
<dbReference type="KEGG" id="lit:FPZ52_03475"/>
<dbReference type="PANTHER" id="PTHR36926">
    <property type="entry name" value="COLICIN V PRODUCTION PROTEIN"/>
    <property type="match status" value="1"/>
</dbReference>
<dbReference type="RefSeq" id="WP_146363743.1">
    <property type="nucleotide sequence ID" value="NZ_CP042261.1"/>
</dbReference>
<keyword evidence="4 5" id="KW-0472">Membrane</keyword>
<reference evidence="6 7" key="1">
    <citation type="submission" date="2019-07" db="EMBL/GenBank/DDBJ databases">
        <title>Litoreibacter alkalisoli sp. nov., isolated from saline-alkaline soil.</title>
        <authorList>
            <person name="Wang S."/>
            <person name="Xu L."/>
            <person name="Xing Y.-T."/>
            <person name="Sun J.-Q."/>
        </authorList>
    </citation>
    <scope>NUCLEOTIDE SEQUENCE [LARGE SCALE GENOMIC DNA]</scope>
    <source>
        <strain evidence="6 7">LN3S51</strain>
    </source>
</reference>
<dbReference type="GO" id="GO:0016020">
    <property type="term" value="C:membrane"/>
    <property type="evidence" value="ECO:0007669"/>
    <property type="project" value="UniProtKB-SubCell"/>
</dbReference>
<comment type="subcellular location">
    <subcellularLocation>
        <location evidence="1">Membrane</location>
        <topology evidence="1">Multi-pass membrane protein</topology>
    </subcellularLocation>
</comment>
<dbReference type="Pfam" id="PF02674">
    <property type="entry name" value="Colicin_V"/>
    <property type="match status" value="1"/>
</dbReference>
<sequence>MEGFTIVDGVVAAVIVISALLAYSRGLVRELMAIAGWVAAAILAFLFAPNVEPLVKEIPYVGDFLRDSCELSIIAAFSAVFALALIVVSVFTPLFSTVVQRSALGGVDQGLGFLFGALRGILLVVVALIVYDRVVVTQTSPMVENSRTAAIFAGFQENLDDKIPEDAPGWVLGRYEELVGSCGAPVESAEPAPVEPTTEQ</sequence>
<dbReference type="InterPro" id="IPR003825">
    <property type="entry name" value="Colicin-V_CvpA"/>
</dbReference>
<feature type="transmembrane region" description="Helical" evidence="5">
    <location>
        <begin position="71"/>
        <end position="99"/>
    </location>
</feature>
<evidence type="ECO:0000256" key="5">
    <source>
        <dbReference type="SAM" id="Phobius"/>
    </source>
</evidence>